<organism evidence="2 3">
    <name type="scientific">Actinoallomurus iriomotensis</name>
    <dbReference type="NCBI Taxonomy" id="478107"/>
    <lineage>
        <taxon>Bacteria</taxon>
        <taxon>Bacillati</taxon>
        <taxon>Actinomycetota</taxon>
        <taxon>Actinomycetes</taxon>
        <taxon>Streptosporangiales</taxon>
        <taxon>Thermomonosporaceae</taxon>
        <taxon>Actinoallomurus</taxon>
    </lineage>
</organism>
<dbReference type="Pfam" id="PF13676">
    <property type="entry name" value="TIR_2"/>
    <property type="match status" value="1"/>
</dbReference>
<dbReference type="PROSITE" id="PS50104">
    <property type="entry name" value="TIR"/>
    <property type="match status" value="1"/>
</dbReference>
<comment type="caution">
    <text evidence="2">The sequence shown here is derived from an EMBL/GenBank/DDBJ whole genome shotgun (WGS) entry which is preliminary data.</text>
</comment>
<keyword evidence="3" id="KW-1185">Reference proteome</keyword>
<dbReference type="Gene3D" id="2.130.10.10">
    <property type="entry name" value="YVTN repeat-like/Quinoprotein amine dehydrogenase"/>
    <property type="match status" value="1"/>
</dbReference>
<dbReference type="EMBL" id="BSTK01000004">
    <property type="protein sequence ID" value="GLY85394.1"/>
    <property type="molecule type" value="Genomic_DNA"/>
</dbReference>
<reference evidence="2" key="1">
    <citation type="submission" date="2023-03" db="EMBL/GenBank/DDBJ databases">
        <title>Actinoallomurus iriomotensis NBRC 103684.</title>
        <authorList>
            <person name="Ichikawa N."/>
            <person name="Sato H."/>
            <person name="Tonouchi N."/>
        </authorList>
    </citation>
    <scope>NUCLEOTIDE SEQUENCE</scope>
    <source>
        <strain evidence="2">NBRC 103684</strain>
    </source>
</reference>
<dbReference type="InterPro" id="IPR000157">
    <property type="entry name" value="TIR_dom"/>
</dbReference>
<evidence type="ECO:0000313" key="3">
    <source>
        <dbReference type="Proteomes" id="UP001165074"/>
    </source>
</evidence>
<accession>A0A9W6S1I5</accession>
<dbReference type="AlphaFoldDB" id="A0A9W6S1I5"/>
<gene>
    <name evidence="2" type="ORF">Airi02_033230</name>
</gene>
<proteinExistence type="predicted"/>
<dbReference type="GO" id="GO:0007165">
    <property type="term" value="P:signal transduction"/>
    <property type="evidence" value="ECO:0007669"/>
    <property type="project" value="InterPro"/>
</dbReference>
<sequence length="562" mass="60422">MTKKWDVFLSYAREESLTANRLYDKLLGCSTADGRRPVVFLDTSRDGIAPGDKWTSSLAEALQESRCFIPLYSPLYFEDSKPICKWELDEAFDLSMTSGLKIIPVLLDPACKDLVPHKLNRVQWQDTNDPDWFDRIREALGLTSGRPPGLLRFTGAVITRTTVNLTLPEVVVEAEGDTPVEIELSARSPAGEVPFTGTARRSLYGRTATFPDLSFPAPYDQVRLIARAPGCAEATTGWFSVDPPGRPRRALTGGAHPVLDGTGQPYFLGGRAVALLGAAEAVVYDLAGQVLARSPVPARIKNVAVGEESFAVVDWSGLVVRLDTDGGAVTVDLPGESTLNPLRAPGALLFDGAELLAGMWNGAVHRLPAGSTEPSRVAFFPEGVQTLARLDGRLLVGRLDGTVQCFGPDGWERRLEPVLLGCRAVRGRLLAVGERQVHRVDPVTGDVVELSPPIGTHVGALFTEEGVVVIDADGRGVLIDHELSVRRGFQGHRGARLVAGDRTGRILILSYPEGAHVLMEDGRVVYTCDTGPLGISPDASLIAEPVGAGVRIVPRRELGTTP</sequence>
<feature type="domain" description="TIR" evidence="1">
    <location>
        <begin position="3"/>
        <end position="140"/>
    </location>
</feature>
<dbReference type="InterPro" id="IPR015943">
    <property type="entry name" value="WD40/YVTN_repeat-like_dom_sf"/>
</dbReference>
<dbReference type="Proteomes" id="UP001165074">
    <property type="component" value="Unassembled WGS sequence"/>
</dbReference>
<name>A0A9W6S1I5_9ACTN</name>
<protein>
    <recommendedName>
        <fullName evidence="1">TIR domain-containing protein</fullName>
    </recommendedName>
</protein>
<dbReference type="Gene3D" id="3.40.50.10140">
    <property type="entry name" value="Toll/interleukin-1 receptor homology (TIR) domain"/>
    <property type="match status" value="1"/>
</dbReference>
<dbReference type="SUPFAM" id="SSF50998">
    <property type="entry name" value="Quinoprotein alcohol dehydrogenase-like"/>
    <property type="match status" value="1"/>
</dbReference>
<dbReference type="RefSeq" id="WP_285572273.1">
    <property type="nucleotide sequence ID" value="NZ_BSTK01000004.1"/>
</dbReference>
<dbReference type="SUPFAM" id="SSF52200">
    <property type="entry name" value="Toll/Interleukin receptor TIR domain"/>
    <property type="match status" value="1"/>
</dbReference>
<evidence type="ECO:0000259" key="1">
    <source>
        <dbReference type="PROSITE" id="PS50104"/>
    </source>
</evidence>
<dbReference type="InterPro" id="IPR035897">
    <property type="entry name" value="Toll_tir_struct_dom_sf"/>
</dbReference>
<dbReference type="InterPro" id="IPR011047">
    <property type="entry name" value="Quinoprotein_ADH-like_sf"/>
</dbReference>
<evidence type="ECO:0000313" key="2">
    <source>
        <dbReference type="EMBL" id="GLY85394.1"/>
    </source>
</evidence>